<evidence type="ECO:0000313" key="2">
    <source>
        <dbReference type="Proteomes" id="UP000481861"/>
    </source>
</evidence>
<comment type="caution">
    <text evidence="1">The sequence shown here is derived from an EMBL/GenBank/DDBJ whole genome shotgun (WGS) entry which is preliminary data.</text>
</comment>
<dbReference type="PANTHER" id="PTHR42085:SF2">
    <property type="entry name" value="F-BOX DOMAIN-CONTAINING PROTEIN"/>
    <property type="match status" value="1"/>
</dbReference>
<gene>
    <name evidence="1" type="ORF">BDV95DRAFT_588148</name>
</gene>
<organism evidence="1 2">
    <name type="scientific">Massariosphaeria phaeospora</name>
    <dbReference type="NCBI Taxonomy" id="100035"/>
    <lineage>
        <taxon>Eukaryota</taxon>
        <taxon>Fungi</taxon>
        <taxon>Dikarya</taxon>
        <taxon>Ascomycota</taxon>
        <taxon>Pezizomycotina</taxon>
        <taxon>Dothideomycetes</taxon>
        <taxon>Pleosporomycetidae</taxon>
        <taxon>Pleosporales</taxon>
        <taxon>Pleosporales incertae sedis</taxon>
        <taxon>Massariosphaeria</taxon>
    </lineage>
</organism>
<keyword evidence="2" id="KW-1185">Reference proteome</keyword>
<name>A0A7C8M153_9PLEO</name>
<evidence type="ECO:0008006" key="3">
    <source>
        <dbReference type="Google" id="ProtNLM"/>
    </source>
</evidence>
<accession>A0A7C8M153</accession>
<proteinExistence type="predicted"/>
<protein>
    <recommendedName>
        <fullName evidence="3">F-box domain-containing protein</fullName>
    </recommendedName>
</protein>
<dbReference type="InterPro" id="IPR038883">
    <property type="entry name" value="AN11006-like"/>
</dbReference>
<dbReference type="Proteomes" id="UP000481861">
    <property type="component" value="Unassembled WGS sequence"/>
</dbReference>
<dbReference type="OrthoDB" id="62952at2759"/>
<evidence type="ECO:0000313" key="1">
    <source>
        <dbReference type="EMBL" id="KAF2864839.1"/>
    </source>
</evidence>
<reference evidence="1 2" key="1">
    <citation type="submission" date="2020-01" db="EMBL/GenBank/DDBJ databases">
        <authorList>
            <consortium name="DOE Joint Genome Institute"/>
            <person name="Haridas S."/>
            <person name="Albert R."/>
            <person name="Binder M."/>
            <person name="Bloem J."/>
            <person name="Labutti K."/>
            <person name="Salamov A."/>
            <person name="Andreopoulos B."/>
            <person name="Baker S.E."/>
            <person name="Barry K."/>
            <person name="Bills G."/>
            <person name="Bluhm B.H."/>
            <person name="Cannon C."/>
            <person name="Castanera R."/>
            <person name="Culley D.E."/>
            <person name="Daum C."/>
            <person name="Ezra D."/>
            <person name="Gonzalez J.B."/>
            <person name="Henrissat B."/>
            <person name="Kuo A."/>
            <person name="Liang C."/>
            <person name="Lipzen A."/>
            <person name="Lutzoni F."/>
            <person name="Magnuson J."/>
            <person name="Mondo S."/>
            <person name="Nolan M."/>
            <person name="Ohm R."/>
            <person name="Pangilinan J."/>
            <person name="Park H.-J.H."/>
            <person name="Ramirez L."/>
            <person name="Alfaro M."/>
            <person name="Sun H."/>
            <person name="Tritt A."/>
            <person name="Yoshinaga Y."/>
            <person name="Zwiers L.-H.L."/>
            <person name="Turgeon B.G."/>
            <person name="Goodwin S.B."/>
            <person name="Spatafora J.W."/>
            <person name="Crous P.W."/>
            <person name="Grigoriev I.V."/>
        </authorList>
    </citation>
    <scope>NUCLEOTIDE SEQUENCE [LARGE SCALE GENOMIC DNA]</scope>
    <source>
        <strain evidence="1 2">CBS 611.86</strain>
    </source>
</reference>
<dbReference type="PANTHER" id="PTHR42085">
    <property type="entry name" value="F-BOX DOMAIN-CONTAINING PROTEIN"/>
    <property type="match status" value="1"/>
</dbReference>
<dbReference type="AlphaFoldDB" id="A0A7C8M153"/>
<sequence length="340" mass="38662">MLPYNTHIEASGETDSCFSNGYLCDSTETDAPLNSPYPPTAPVSRSTSPFGFLKLPPEIRCMIYAEVLVIGKVFFRPAQLQDEIHEIMNSGRFVSWDRYRRPELQLLRVCKLVHKEAEEIYLGRNLFVLPVQWHLMHPFVSAMTEMSEMSVFQKPQLFSTLALKKLKNLSIAIDVKDLSDCGPTTTSRAQGTAHSANFTDPSDGFRLAHAHRTVIIQALTNAKGWGLVTHTLTQLRRSLTTSLDYIEVDLTNAFCPTRCCRPVHVVKFNWVHALQPKKICVLGLRSEREKAVLLEHVQNFDYVSSRMLREEHGLEFRKDCQGTEWEAYVMKGEGRRNGMG</sequence>
<dbReference type="EMBL" id="JAADJZ010000039">
    <property type="protein sequence ID" value="KAF2864839.1"/>
    <property type="molecule type" value="Genomic_DNA"/>
</dbReference>